<dbReference type="Proteomes" id="UP001056120">
    <property type="component" value="Linkage Group LG08"/>
</dbReference>
<reference evidence="2" key="1">
    <citation type="journal article" date="2022" name="Mol. Ecol. Resour.">
        <title>The genomes of chicory, endive, great burdock and yacon provide insights into Asteraceae palaeo-polyploidization history and plant inulin production.</title>
        <authorList>
            <person name="Fan W."/>
            <person name="Wang S."/>
            <person name="Wang H."/>
            <person name="Wang A."/>
            <person name="Jiang F."/>
            <person name="Liu H."/>
            <person name="Zhao H."/>
            <person name="Xu D."/>
            <person name="Zhang Y."/>
        </authorList>
    </citation>
    <scope>NUCLEOTIDE SEQUENCE [LARGE SCALE GENOMIC DNA]</scope>
    <source>
        <strain evidence="2">cv. Yunnan</strain>
    </source>
</reference>
<gene>
    <name evidence="1" type="ORF">L1987_22985</name>
</gene>
<keyword evidence="2" id="KW-1185">Reference proteome</keyword>
<name>A0ACB9IGJ9_9ASTR</name>
<organism evidence="1 2">
    <name type="scientific">Smallanthus sonchifolius</name>
    <dbReference type="NCBI Taxonomy" id="185202"/>
    <lineage>
        <taxon>Eukaryota</taxon>
        <taxon>Viridiplantae</taxon>
        <taxon>Streptophyta</taxon>
        <taxon>Embryophyta</taxon>
        <taxon>Tracheophyta</taxon>
        <taxon>Spermatophyta</taxon>
        <taxon>Magnoliopsida</taxon>
        <taxon>eudicotyledons</taxon>
        <taxon>Gunneridae</taxon>
        <taxon>Pentapetalae</taxon>
        <taxon>asterids</taxon>
        <taxon>campanulids</taxon>
        <taxon>Asterales</taxon>
        <taxon>Asteraceae</taxon>
        <taxon>Asteroideae</taxon>
        <taxon>Heliantheae alliance</taxon>
        <taxon>Millerieae</taxon>
        <taxon>Smallanthus</taxon>
    </lineage>
</organism>
<evidence type="ECO:0000313" key="1">
    <source>
        <dbReference type="EMBL" id="KAI3807064.1"/>
    </source>
</evidence>
<sequence length="220" mass="25094">MRTNCRVLGLEPYKLVSELWFKRKLNSSSNVEHQIAFDHRDLAVYDYSHILNLTPIVITPTFYLVPVLMAMTIRTRWIRRGALIRRLTERRARCAAAVRTVIFGRRRILAHVPLMVVPPAAEDEQELPTQKVILAFPAPNAPSTTREVMRSGLSNSFYRRGRDVFAVRHQPPSCSGRSPVGNLKYTSLVCINVQDEVLWEIVVTYLMSRYTCSGPDPVGK</sequence>
<protein>
    <submittedName>
        <fullName evidence="1">Uncharacterized protein</fullName>
    </submittedName>
</protein>
<proteinExistence type="predicted"/>
<accession>A0ACB9IGJ9</accession>
<evidence type="ECO:0000313" key="2">
    <source>
        <dbReference type="Proteomes" id="UP001056120"/>
    </source>
</evidence>
<comment type="caution">
    <text evidence="1">The sequence shown here is derived from an EMBL/GenBank/DDBJ whole genome shotgun (WGS) entry which is preliminary data.</text>
</comment>
<reference evidence="1 2" key="2">
    <citation type="journal article" date="2022" name="Mol. Ecol. Resour.">
        <title>The genomes of chicory, endive, great burdock and yacon provide insights into Asteraceae paleo-polyploidization history and plant inulin production.</title>
        <authorList>
            <person name="Fan W."/>
            <person name="Wang S."/>
            <person name="Wang H."/>
            <person name="Wang A."/>
            <person name="Jiang F."/>
            <person name="Liu H."/>
            <person name="Zhao H."/>
            <person name="Xu D."/>
            <person name="Zhang Y."/>
        </authorList>
    </citation>
    <scope>NUCLEOTIDE SEQUENCE [LARGE SCALE GENOMIC DNA]</scope>
    <source>
        <strain evidence="2">cv. Yunnan</strain>
        <tissue evidence="1">Leaves</tissue>
    </source>
</reference>
<dbReference type="EMBL" id="CM042025">
    <property type="protein sequence ID" value="KAI3807064.1"/>
    <property type="molecule type" value="Genomic_DNA"/>
</dbReference>